<reference evidence="1 2" key="1">
    <citation type="journal article" date="2018" name="Front. Plant Sci.">
        <title>Red Clover (Trifolium pratense) and Zigzag Clover (T. medium) - A Picture of Genomic Similarities and Differences.</title>
        <authorList>
            <person name="Dluhosova J."/>
            <person name="Istvanek J."/>
            <person name="Nedelnik J."/>
            <person name="Repkova J."/>
        </authorList>
    </citation>
    <scope>NUCLEOTIDE SEQUENCE [LARGE SCALE GENOMIC DNA]</scope>
    <source>
        <strain evidence="2">cv. 10/8</strain>
        <tissue evidence="1">Leaf</tissue>
    </source>
</reference>
<proteinExistence type="predicted"/>
<accession>A0A392SJ09</accession>
<organism evidence="1 2">
    <name type="scientific">Trifolium medium</name>
    <dbReference type="NCBI Taxonomy" id="97028"/>
    <lineage>
        <taxon>Eukaryota</taxon>
        <taxon>Viridiplantae</taxon>
        <taxon>Streptophyta</taxon>
        <taxon>Embryophyta</taxon>
        <taxon>Tracheophyta</taxon>
        <taxon>Spermatophyta</taxon>
        <taxon>Magnoliopsida</taxon>
        <taxon>eudicotyledons</taxon>
        <taxon>Gunneridae</taxon>
        <taxon>Pentapetalae</taxon>
        <taxon>rosids</taxon>
        <taxon>fabids</taxon>
        <taxon>Fabales</taxon>
        <taxon>Fabaceae</taxon>
        <taxon>Papilionoideae</taxon>
        <taxon>50 kb inversion clade</taxon>
        <taxon>NPAAA clade</taxon>
        <taxon>Hologalegina</taxon>
        <taxon>IRL clade</taxon>
        <taxon>Trifolieae</taxon>
        <taxon>Trifolium</taxon>
    </lineage>
</organism>
<evidence type="ECO:0000313" key="2">
    <source>
        <dbReference type="Proteomes" id="UP000265520"/>
    </source>
</evidence>
<comment type="caution">
    <text evidence="1">The sequence shown here is derived from an EMBL/GenBank/DDBJ whole genome shotgun (WGS) entry which is preliminary data.</text>
</comment>
<protein>
    <submittedName>
        <fullName evidence="1">Uncharacterized protein</fullName>
    </submittedName>
</protein>
<sequence>MGSIHDAAGDAVTAFTLNPTVTQDASLYG</sequence>
<dbReference type="AlphaFoldDB" id="A0A392SJ09"/>
<evidence type="ECO:0000313" key="1">
    <source>
        <dbReference type="EMBL" id="MCI47910.1"/>
    </source>
</evidence>
<feature type="non-terminal residue" evidence="1">
    <location>
        <position position="29"/>
    </location>
</feature>
<dbReference type="EMBL" id="LXQA010378847">
    <property type="protein sequence ID" value="MCI47910.1"/>
    <property type="molecule type" value="Genomic_DNA"/>
</dbReference>
<dbReference type="Proteomes" id="UP000265520">
    <property type="component" value="Unassembled WGS sequence"/>
</dbReference>
<keyword evidence="2" id="KW-1185">Reference proteome</keyword>
<name>A0A392SJ09_9FABA</name>